<dbReference type="InterPro" id="IPR027417">
    <property type="entry name" value="P-loop_NTPase"/>
</dbReference>
<accession>A0A7R8ZX65</accession>
<dbReference type="SUPFAM" id="SSF52540">
    <property type="entry name" value="P-loop containing nucleoside triphosphate hydrolases"/>
    <property type="match status" value="1"/>
</dbReference>
<dbReference type="AlphaFoldDB" id="A0A7R8ZX65"/>
<dbReference type="Gene3D" id="3.40.50.300">
    <property type="entry name" value="P-loop containing nucleotide triphosphate hydrolases"/>
    <property type="match status" value="1"/>
</dbReference>
<dbReference type="CDD" id="cd00009">
    <property type="entry name" value="AAA"/>
    <property type="match status" value="1"/>
</dbReference>
<keyword evidence="3" id="KW-0067">ATP-binding</keyword>
<evidence type="ECO:0000256" key="1">
    <source>
        <dbReference type="ARBA" id="ARBA00008059"/>
    </source>
</evidence>
<dbReference type="InterPro" id="IPR028350">
    <property type="entry name" value="DNAC/IstB-like"/>
</dbReference>
<dbReference type="EMBL" id="OB691285">
    <property type="protein sequence ID" value="CAD7237729.1"/>
    <property type="molecule type" value="Genomic_DNA"/>
</dbReference>
<evidence type="ECO:0000313" key="4">
    <source>
        <dbReference type="EMBL" id="CAD7237729.1"/>
    </source>
</evidence>
<protein>
    <submittedName>
        <fullName evidence="4">Uncharacterized protein</fullName>
    </submittedName>
</protein>
<feature type="non-terminal residue" evidence="4">
    <location>
        <position position="232"/>
    </location>
</feature>
<dbReference type="OrthoDB" id="8300481at2759"/>
<keyword evidence="2" id="KW-0547">Nucleotide-binding</keyword>
<dbReference type="SMART" id="SM00382">
    <property type="entry name" value="AAA"/>
    <property type="match status" value="1"/>
</dbReference>
<proteinExistence type="inferred from homology"/>
<dbReference type="GO" id="GO:0005524">
    <property type="term" value="F:ATP binding"/>
    <property type="evidence" value="ECO:0007669"/>
    <property type="project" value="UniProtKB-KW"/>
</dbReference>
<name>A0A7R8ZX65_9CRUS</name>
<sequence>MLLRSFRLPTMAGLYEETMQRAEKEGWSHRQALRHLCESESADRGQRRTERLLAGSGLPESKTLSSLDESRLPVKVRRQMPALIEGGFVERAANVLAFGLPGRGKSHFLAALGRELILRHSKRVLFRPAFKIVGQLLEAKRDLRLEKELKKLDRFDVLILDDIGYLQQSREEMEVLFTLLAERYERRSVLLSSNLVFSQWDQIFKDPMTTMAAVDRLVHHSIILEFDGPSQR</sequence>
<dbReference type="InterPro" id="IPR002611">
    <property type="entry name" value="IstB_ATP-bd"/>
</dbReference>
<dbReference type="NCBIfam" id="NF038214">
    <property type="entry name" value="IS21_help_AAA"/>
    <property type="match status" value="1"/>
</dbReference>
<dbReference type="Pfam" id="PF01695">
    <property type="entry name" value="IstB_IS21"/>
    <property type="match status" value="1"/>
</dbReference>
<gene>
    <name evidence="4" type="ORF">CTOB1V02_LOCUS15544</name>
</gene>
<comment type="similarity">
    <text evidence="1">Belongs to the IS21/IS1162 putative ATP-binding protein family.</text>
</comment>
<dbReference type="InterPro" id="IPR047661">
    <property type="entry name" value="IstB"/>
</dbReference>
<organism evidence="4">
    <name type="scientific">Cyprideis torosa</name>
    <dbReference type="NCBI Taxonomy" id="163714"/>
    <lineage>
        <taxon>Eukaryota</taxon>
        <taxon>Metazoa</taxon>
        <taxon>Ecdysozoa</taxon>
        <taxon>Arthropoda</taxon>
        <taxon>Crustacea</taxon>
        <taxon>Oligostraca</taxon>
        <taxon>Ostracoda</taxon>
        <taxon>Podocopa</taxon>
        <taxon>Podocopida</taxon>
        <taxon>Cytherocopina</taxon>
        <taxon>Cytheroidea</taxon>
        <taxon>Cytherideidae</taxon>
        <taxon>Cyprideis</taxon>
    </lineage>
</organism>
<dbReference type="GO" id="GO:0006260">
    <property type="term" value="P:DNA replication"/>
    <property type="evidence" value="ECO:0007669"/>
    <property type="project" value="TreeGrafter"/>
</dbReference>
<evidence type="ECO:0000256" key="3">
    <source>
        <dbReference type="ARBA" id="ARBA00022840"/>
    </source>
</evidence>
<dbReference type="PIRSF" id="PIRSF003073">
    <property type="entry name" value="DNAC_TnpB_IstB"/>
    <property type="match status" value="1"/>
</dbReference>
<reference evidence="4" key="1">
    <citation type="submission" date="2020-11" db="EMBL/GenBank/DDBJ databases">
        <authorList>
            <person name="Tran Van P."/>
        </authorList>
    </citation>
    <scope>NUCLEOTIDE SEQUENCE</scope>
</reference>
<dbReference type="PANTHER" id="PTHR30050">
    <property type="entry name" value="CHROMOSOMAL REPLICATION INITIATOR PROTEIN DNAA"/>
    <property type="match status" value="1"/>
</dbReference>
<evidence type="ECO:0000256" key="2">
    <source>
        <dbReference type="ARBA" id="ARBA00022741"/>
    </source>
</evidence>
<dbReference type="InterPro" id="IPR003593">
    <property type="entry name" value="AAA+_ATPase"/>
</dbReference>
<dbReference type="PANTHER" id="PTHR30050:SF4">
    <property type="entry name" value="ATP-BINDING PROTEIN RV3427C IN INSERTION SEQUENCE-RELATED"/>
    <property type="match status" value="1"/>
</dbReference>